<dbReference type="PANTHER" id="PTHR33434">
    <property type="entry name" value="DEGV DOMAIN-CONTAINING PROTEIN DR_1986-RELATED"/>
    <property type="match status" value="1"/>
</dbReference>
<gene>
    <name evidence="3" type="ORF">CP523_14125</name>
    <name evidence="4" type="ORF">NH397_06525</name>
</gene>
<evidence type="ECO:0000313" key="5">
    <source>
        <dbReference type="Proteomes" id="UP000280586"/>
    </source>
</evidence>
<dbReference type="NCBIfam" id="TIGR00762">
    <property type="entry name" value="DegV"/>
    <property type="match status" value="1"/>
</dbReference>
<evidence type="ECO:0000313" key="6">
    <source>
        <dbReference type="Proteomes" id="UP001055437"/>
    </source>
</evidence>
<evidence type="ECO:0000313" key="3">
    <source>
        <dbReference type="EMBL" id="AYE35474.1"/>
    </source>
</evidence>
<dbReference type="Pfam" id="PF02645">
    <property type="entry name" value="DegV"/>
    <property type="match status" value="1"/>
</dbReference>
<reference evidence="3 5" key="1">
    <citation type="submission" date="2017-09" db="EMBL/GenBank/DDBJ databases">
        <authorList>
            <person name="Thomas P."/>
            <person name="Seyboldt C."/>
        </authorList>
    </citation>
    <scope>NUCLEOTIDE SEQUENCE [LARGE SCALE GENOMIC DNA]</scope>
    <source>
        <strain evidence="3 5">DSM 7534</strain>
    </source>
</reference>
<keyword evidence="2" id="KW-0446">Lipid-binding</keyword>
<dbReference type="Gene3D" id="3.30.1180.10">
    <property type="match status" value="1"/>
</dbReference>
<dbReference type="Gene3D" id="2.20.28.50">
    <property type="entry name" value="degv family protein"/>
    <property type="match status" value="1"/>
</dbReference>
<organism evidence="3 5">
    <name type="scientific">Clostridium septicum</name>
    <dbReference type="NCBI Taxonomy" id="1504"/>
    <lineage>
        <taxon>Bacteria</taxon>
        <taxon>Bacillati</taxon>
        <taxon>Bacillota</taxon>
        <taxon>Clostridia</taxon>
        <taxon>Eubacteriales</taxon>
        <taxon>Clostridiaceae</taxon>
        <taxon>Clostridium</taxon>
    </lineage>
</organism>
<dbReference type="Gene3D" id="3.40.50.10440">
    <property type="entry name" value="Dihydroxyacetone kinase, domain 1"/>
    <property type="match status" value="1"/>
</dbReference>
<protein>
    <submittedName>
        <fullName evidence="3">DegV family protein</fullName>
    </submittedName>
</protein>
<name>A0A9N7JMM5_CLOSE</name>
<proteinExistence type="predicted"/>
<dbReference type="InterPro" id="IPR003797">
    <property type="entry name" value="DegV"/>
</dbReference>
<dbReference type="AlphaFoldDB" id="A0A9N7JMM5"/>
<evidence type="ECO:0000256" key="2">
    <source>
        <dbReference type="ARBA" id="ARBA00023121"/>
    </source>
</evidence>
<dbReference type="KEGG" id="csep:CP523_14125"/>
<dbReference type="PROSITE" id="PS51482">
    <property type="entry name" value="DEGV"/>
    <property type="match status" value="1"/>
</dbReference>
<accession>A0A9N7JMM5</accession>
<dbReference type="PANTHER" id="PTHR33434:SF3">
    <property type="entry name" value="DEGV DOMAIN-CONTAINING PROTEIN YITS"/>
    <property type="match status" value="1"/>
</dbReference>
<keyword evidence="6" id="KW-1185">Reference proteome</keyword>
<dbReference type="GeneID" id="303561821"/>
<dbReference type="RefSeq" id="WP_066678475.1">
    <property type="nucleotide sequence ID" value="NZ_CABMIZ010000044.1"/>
</dbReference>
<comment type="function">
    <text evidence="1">May bind long-chain fatty acids, such as palmitate, and may play a role in lipid transport or fatty acid metabolism.</text>
</comment>
<dbReference type="InterPro" id="IPR050270">
    <property type="entry name" value="DegV_domain_contain"/>
</dbReference>
<dbReference type="SUPFAM" id="SSF82549">
    <property type="entry name" value="DAK1/DegV-like"/>
    <property type="match status" value="1"/>
</dbReference>
<dbReference type="Proteomes" id="UP001055437">
    <property type="component" value="Chromosome"/>
</dbReference>
<reference evidence="4" key="2">
    <citation type="submission" date="2022-06" db="EMBL/GenBank/DDBJ databases">
        <authorList>
            <person name="Holder M.E."/>
            <person name="Ajami N.J."/>
            <person name="Petrosino J.F."/>
        </authorList>
    </citation>
    <scope>NUCLEOTIDE SEQUENCE</scope>
    <source>
        <strain evidence="4">RMA 8861</strain>
    </source>
</reference>
<dbReference type="EMBL" id="CP023671">
    <property type="protein sequence ID" value="AYE35474.1"/>
    <property type="molecule type" value="Genomic_DNA"/>
</dbReference>
<dbReference type="GO" id="GO:0008289">
    <property type="term" value="F:lipid binding"/>
    <property type="evidence" value="ECO:0007669"/>
    <property type="project" value="UniProtKB-KW"/>
</dbReference>
<sequence>MRTVIITDSCCDLPIKFVEENNIEVLPIRINLKGQDIPDDLGQTMKPKEFYEMIRTGELPTTSQINSYVFKEAFKKHIDNGDSVIYLGFSSALSGCVNSAKLAKEMLEEEIGDVDISIVDSKSASLGLGLLVYTLWNLINSGLSKDEAVKWIEDNKLKVNHWFTVNDLNHLKRGGRVSAAAATLGTMLNIKPILHVDNEGRLIPVLKVKGRKKSLKTLAEKLNENIVNSEEQVIFISHGDCEDEAIHLKDIILSNKKVKDVIINNIGPAVGSHSGPGTVALFFIGESR</sequence>
<evidence type="ECO:0000313" key="4">
    <source>
        <dbReference type="EMBL" id="USS02070.1"/>
    </source>
</evidence>
<evidence type="ECO:0000256" key="1">
    <source>
        <dbReference type="ARBA" id="ARBA00003238"/>
    </source>
</evidence>
<dbReference type="Proteomes" id="UP000280586">
    <property type="component" value="Chromosome"/>
</dbReference>
<dbReference type="EMBL" id="CP099799">
    <property type="protein sequence ID" value="USS02070.1"/>
    <property type="molecule type" value="Genomic_DNA"/>
</dbReference>
<dbReference type="InterPro" id="IPR043168">
    <property type="entry name" value="DegV_C"/>
</dbReference>
<dbReference type="OrthoDB" id="9780660at2"/>